<dbReference type="AlphaFoldDB" id="A0A7R9KX00"/>
<dbReference type="InterPro" id="IPR036186">
    <property type="entry name" value="Serpin_sf"/>
</dbReference>
<feature type="domain" description="Serpin" evidence="6">
    <location>
        <begin position="1"/>
        <end position="344"/>
    </location>
</feature>
<dbReference type="InterPro" id="IPR023795">
    <property type="entry name" value="Serpin_CS"/>
</dbReference>
<accession>A0A7R9KX00</accession>
<dbReference type="EMBL" id="OC861972">
    <property type="protein sequence ID" value="CAD7629862.1"/>
    <property type="molecule type" value="Genomic_DNA"/>
</dbReference>
<dbReference type="GO" id="GO:0005615">
    <property type="term" value="C:extracellular space"/>
    <property type="evidence" value="ECO:0007669"/>
    <property type="project" value="InterPro"/>
</dbReference>
<dbReference type="PANTHER" id="PTHR11461:SF211">
    <property type="entry name" value="GH10112P-RELATED"/>
    <property type="match status" value="1"/>
</dbReference>
<reference evidence="7" key="1">
    <citation type="submission" date="2020-11" db="EMBL/GenBank/DDBJ databases">
        <authorList>
            <person name="Tran Van P."/>
        </authorList>
    </citation>
    <scope>NUCLEOTIDE SEQUENCE</scope>
</reference>
<dbReference type="PROSITE" id="PS00284">
    <property type="entry name" value="SERPIN"/>
    <property type="match status" value="1"/>
</dbReference>
<comment type="similarity">
    <text evidence="1 5">Belongs to the serpin family.</text>
</comment>
<dbReference type="SUPFAM" id="SSF56574">
    <property type="entry name" value="Serpins"/>
    <property type="match status" value="1"/>
</dbReference>
<evidence type="ECO:0000313" key="8">
    <source>
        <dbReference type="Proteomes" id="UP000759131"/>
    </source>
</evidence>
<evidence type="ECO:0000256" key="4">
    <source>
        <dbReference type="ARBA" id="ARBA00023180"/>
    </source>
</evidence>
<evidence type="ECO:0000256" key="5">
    <source>
        <dbReference type="RuleBase" id="RU000411"/>
    </source>
</evidence>
<dbReference type="CDD" id="cd00172">
    <property type="entry name" value="serpin"/>
    <property type="match status" value="1"/>
</dbReference>
<dbReference type="InterPro" id="IPR023796">
    <property type="entry name" value="Serpin_dom"/>
</dbReference>
<evidence type="ECO:0000256" key="3">
    <source>
        <dbReference type="ARBA" id="ARBA00022900"/>
    </source>
</evidence>
<dbReference type="InterPro" id="IPR042185">
    <property type="entry name" value="Serpin_sf_2"/>
</dbReference>
<dbReference type="SMART" id="SM00093">
    <property type="entry name" value="SERPIN"/>
    <property type="match status" value="1"/>
</dbReference>
<keyword evidence="8" id="KW-1185">Reference proteome</keyword>
<keyword evidence="3" id="KW-0722">Serine protease inhibitor</keyword>
<keyword evidence="2" id="KW-0646">Protease inhibitor</keyword>
<dbReference type="GO" id="GO:0004867">
    <property type="term" value="F:serine-type endopeptidase inhibitor activity"/>
    <property type="evidence" value="ECO:0007669"/>
    <property type="project" value="UniProtKB-KW"/>
</dbReference>
<evidence type="ECO:0000259" key="6">
    <source>
        <dbReference type="SMART" id="SM00093"/>
    </source>
</evidence>
<dbReference type="OrthoDB" id="6515587at2759"/>
<dbReference type="PANTHER" id="PTHR11461">
    <property type="entry name" value="SERINE PROTEASE INHIBITOR, SERPIN"/>
    <property type="match status" value="1"/>
</dbReference>
<organism evidence="7">
    <name type="scientific">Medioppia subpectinata</name>
    <dbReference type="NCBI Taxonomy" id="1979941"/>
    <lineage>
        <taxon>Eukaryota</taxon>
        <taxon>Metazoa</taxon>
        <taxon>Ecdysozoa</taxon>
        <taxon>Arthropoda</taxon>
        <taxon>Chelicerata</taxon>
        <taxon>Arachnida</taxon>
        <taxon>Acari</taxon>
        <taxon>Acariformes</taxon>
        <taxon>Sarcoptiformes</taxon>
        <taxon>Oribatida</taxon>
        <taxon>Brachypylina</taxon>
        <taxon>Oppioidea</taxon>
        <taxon>Oppiidae</taxon>
        <taxon>Medioppia</taxon>
    </lineage>
</organism>
<protein>
    <recommendedName>
        <fullName evidence="6">Serpin domain-containing protein</fullName>
    </recommendedName>
</protein>
<proteinExistence type="inferred from homology"/>
<dbReference type="Proteomes" id="UP000759131">
    <property type="component" value="Unassembled WGS sequence"/>
</dbReference>
<keyword evidence="4" id="KW-0325">Glycoprotein</keyword>
<evidence type="ECO:0000256" key="1">
    <source>
        <dbReference type="ARBA" id="ARBA00009500"/>
    </source>
</evidence>
<dbReference type="Gene3D" id="3.30.497.10">
    <property type="entry name" value="Antithrombin, subunit I, domain 2"/>
    <property type="match status" value="1"/>
</dbReference>
<dbReference type="InterPro" id="IPR000215">
    <property type="entry name" value="Serpin_fam"/>
</dbReference>
<dbReference type="InterPro" id="IPR042178">
    <property type="entry name" value="Serpin_sf_1"/>
</dbReference>
<evidence type="ECO:0000313" key="7">
    <source>
        <dbReference type="EMBL" id="CAD7629862.1"/>
    </source>
</evidence>
<dbReference type="Gene3D" id="2.30.39.10">
    <property type="entry name" value="Alpha-1-antitrypsin, domain 1"/>
    <property type="match status" value="1"/>
</dbReference>
<dbReference type="Pfam" id="PF00079">
    <property type="entry name" value="Serpin"/>
    <property type="match status" value="1"/>
</dbReference>
<dbReference type="EMBL" id="CAJPIZ010007397">
    <property type="protein sequence ID" value="CAG2110292.1"/>
    <property type="molecule type" value="Genomic_DNA"/>
</dbReference>
<gene>
    <name evidence="7" type="ORF">OSB1V03_LOCUS10277</name>
</gene>
<sequence>MYILPKQQNNFYSPLSITTSLTILLKGSNGVTKEELKNVLNIKDNTNITSLEASLKRQLALIEEQIENEVNIRLANRIIISNKNPLLKEFEDFAYNISNTDLKFVNIRNSEFINEENNNWIKGESNGVFDRVFDSELSDNTSLALANSVYFEAFWKNAFTQKYTTREEFFGDSLTEVETMKMWRKFKYVFSPQLNASLLPDNRKGLNTMCDKLDMKSLNALLNQLDDSSERHLVLSLPKFTIKTEYDLEDGFKRLGLKSVFNSSADLSSINGDKKLHLSQVIHKAFVEIKEEGIQSSELSELLYIPAVNPFVRHIPVKVNKPFLFIIRDNNSDLILMLGQLRVL</sequence>
<name>A0A7R9KX00_9ACAR</name>
<evidence type="ECO:0000256" key="2">
    <source>
        <dbReference type="ARBA" id="ARBA00022690"/>
    </source>
</evidence>